<dbReference type="Pfam" id="PF17820">
    <property type="entry name" value="PDZ_6"/>
    <property type="match status" value="1"/>
</dbReference>
<reference evidence="2 3" key="1">
    <citation type="journal article" date="2024" name="Science">
        <title>Giant polyketide synthase enzymes in the biosynthesis of giant marine polyether toxins.</title>
        <authorList>
            <person name="Fallon T.R."/>
            <person name="Shende V.V."/>
            <person name="Wierzbicki I.H."/>
            <person name="Pendleton A.L."/>
            <person name="Watervoot N.F."/>
            <person name="Auber R.P."/>
            <person name="Gonzalez D.J."/>
            <person name="Wisecaver J.H."/>
            <person name="Moore B.S."/>
        </authorList>
    </citation>
    <scope>NUCLEOTIDE SEQUENCE [LARGE SCALE GENOMIC DNA]</scope>
    <source>
        <strain evidence="2 3">12B1</strain>
    </source>
</reference>
<dbReference type="Pfam" id="PF00595">
    <property type="entry name" value="PDZ"/>
    <property type="match status" value="2"/>
</dbReference>
<name>A0AB34K2N4_PRYPA</name>
<proteinExistence type="predicted"/>
<feature type="domain" description="PDZ" evidence="1">
    <location>
        <begin position="10"/>
        <end position="96"/>
    </location>
</feature>
<protein>
    <recommendedName>
        <fullName evidence="1">PDZ domain-containing protein</fullName>
    </recommendedName>
</protein>
<dbReference type="PROSITE" id="PS50106">
    <property type="entry name" value="PDZ"/>
    <property type="match status" value="3"/>
</dbReference>
<sequence length="305" mass="31692">MAAQAFTEYTVRLFKPTASAMVGMTLAMFARDGDSPEPHPRIHHLHSQGLAAASGEIRIDDQLVSVNGQHTDTDVLASALIRDAVGEVLLTLRRELTSSDFSVVLERTDPSVRLGMLLATRQEAGADGALPPVIHMLESDGLAALSGELRPGDVVKAINGTPVTSDEHAKQLISAAPGAITLLVSRPDAAAPTGAPRRPKSSLLQASSHGDALEVKLLLGARDRLGITVGATEDGNAMVAAMAAGSVAHSSGVIAVGDTILAVNGEGVSTEEEARSKMRAMLGEVSLSLLPTRARPAKVVPAFWT</sequence>
<feature type="domain" description="PDZ" evidence="1">
    <location>
        <begin position="214"/>
        <end position="293"/>
    </location>
</feature>
<dbReference type="Gene3D" id="2.30.42.10">
    <property type="match status" value="3"/>
</dbReference>
<feature type="domain" description="PDZ" evidence="1">
    <location>
        <begin position="102"/>
        <end position="188"/>
    </location>
</feature>
<dbReference type="InterPro" id="IPR050716">
    <property type="entry name" value="MAGUK"/>
</dbReference>
<keyword evidence="3" id="KW-1185">Reference proteome</keyword>
<dbReference type="PANTHER" id="PTHR23122">
    <property type="entry name" value="MEMBRANE-ASSOCIATED GUANYLATE KINASE MAGUK"/>
    <property type="match status" value="1"/>
</dbReference>
<dbReference type="InterPro" id="IPR001478">
    <property type="entry name" value="PDZ"/>
</dbReference>
<evidence type="ECO:0000313" key="2">
    <source>
        <dbReference type="EMBL" id="KAL1527438.1"/>
    </source>
</evidence>
<dbReference type="Proteomes" id="UP001515480">
    <property type="component" value="Unassembled WGS sequence"/>
</dbReference>
<dbReference type="InterPro" id="IPR041489">
    <property type="entry name" value="PDZ_6"/>
</dbReference>
<dbReference type="InterPro" id="IPR036034">
    <property type="entry name" value="PDZ_sf"/>
</dbReference>
<accession>A0AB34K2N4</accession>
<evidence type="ECO:0000259" key="1">
    <source>
        <dbReference type="PROSITE" id="PS50106"/>
    </source>
</evidence>
<dbReference type="AlphaFoldDB" id="A0AB34K2N4"/>
<dbReference type="EMBL" id="JBGBPQ010000003">
    <property type="protein sequence ID" value="KAL1527438.1"/>
    <property type="molecule type" value="Genomic_DNA"/>
</dbReference>
<comment type="caution">
    <text evidence="2">The sequence shown here is derived from an EMBL/GenBank/DDBJ whole genome shotgun (WGS) entry which is preliminary data.</text>
</comment>
<dbReference type="CDD" id="cd00136">
    <property type="entry name" value="PDZ_canonical"/>
    <property type="match status" value="1"/>
</dbReference>
<dbReference type="SUPFAM" id="SSF50156">
    <property type="entry name" value="PDZ domain-like"/>
    <property type="match status" value="3"/>
</dbReference>
<organism evidence="2 3">
    <name type="scientific">Prymnesium parvum</name>
    <name type="common">Toxic golden alga</name>
    <dbReference type="NCBI Taxonomy" id="97485"/>
    <lineage>
        <taxon>Eukaryota</taxon>
        <taxon>Haptista</taxon>
        <taxon>Haptophyta</taxon>
        <taxon>Prymnesiophyceae</taxon>
        <taxon>Prymnesiales</taxon>
        <taxon>Prymnesiaceae</taxon>
        <taxon>Prymnesium</taxon>
    </lineage>
</organism>
<dbReference type="SMART" id="SM00228">
    <property type="entry name" value="PDZ"/>
    <property type="match status" value="3"/>
</dbReference>
<gene>
    <name evidence="2" type="ORF">AB1Y20_016104</name>
</gene>
<evidence type="ECO:0000313" key="3">
    <source>
        <dbReference type="Proteomes" id="UP001515480"/>
    </source>
</evidence>